<gene>
    <name evidence="1" type="ORF">Gferi_25225</name>
</gene>
<dbReference type="PANTHER" id="PTHR34387">
    <property type="entry name" value="SLR1258 PROTEIN"/>
    <property type="match status" value="1"/>
</dbReference>
<dbReference type="Gene3D" id="3.30.70.2970">
    <property type="entry name" value="Protein of unknown function (DUF541), domain 2"/>
    <property type="match status" value="1"/>
</dbReference>
<evidence type="ECO:0008006" key="3">
    <source>
        <dbReference type="Google" id="ProtNLM"/>
    </source>
</evidence>
<reference evidence="1 2" key="1">
    <citation type="submission" date="2016-09" db="EMBL/GenBank/DDBJ databases">
        <title>Genomic analysis reveals versatility of anaerobic energy metabolism of Geosporobacter ferrireducens IRF9 of phylum Firmicutes.</title>
        <authorList>
            <person name="Kim S.-J."/>
        </authorList>
    </citation>
    <scope>NUCLEOTIDE SEQUENCE [LARGE SCALE GENOMIC DNA]</scope>
    <source>
        <strain evidence="1 2">IRF9</strain>
    </source>
</reference>
<dbReference type="AlphaFoldDB" id="A0A1D8GQU3"/>
<evidence type="ECO:0000313" key="1">
    <source>
        <dbReference type="EMBL" id="AOT73300.1"/>
    </source>
</evidence>
<dbReference type="Pfam" id="PF04402">
    <property type="entry name" value="SIMPL"/>
    <property type="match status" value="1"/>
</dbReference>
<proteinExistence type="predicted"/>
<dbReference type="EMBL" id="CP017269">
    <property type="protein sequence ID" value="AOT73300.1"/>
    <property type="molecule type" value="Genomic_DNA"/>
</dbReference>
<evidence type="ECO:0000313" key="2">
    <source>
        <dbReference type="Proteomes" id="UP000095743"/>
    </source>
</evidence>
<dbReference type="GO" id="GO:0006974">
    <property type="term" value="P:DNA damage response"/>
    <property type="evidence" value="ECO:0007669"/>
    <property type="project" value="TreeGrafter"/>
</dbReference>
<dbReference type="STRING" id="1424294.Gferi_25225"/>
<name>A0A1D8GQU3_9FIRM</name>
<sequence>MFGKNDSGFFNRDIKIENGTMTLNGTGIIKVQPDIAVVILGVVTEGMELRSTQQENAEKIRRIIDTLIRMGIEERGIETESYSVVPQYDYLEGTQVFRGYRVTNNLKITVRDINRVGEIIDAAVTSGANIVYSVNFTIADPSNAYRRALSQAIIDAIYKASTIEQTLRIIVDKTPSTIQEESVDMGIVRERDEFLAPIAATPIVSGEIEIIARIKATFAYRKLVLSI</sequence>
<accession>A0A1D8GQU3</accession>
<dbReference type="Gene3D" id="3.30.110.170">
    <property type="entry name" value="Protein of unknown function (DUF541), domain 1"/>
    <property type="match status" value="1"/>
</dbReference>
<dbReference type="InterPro" id="IPR007497">
    <property type="entry name" value="SIMPL/DUF541"/>
</dbReference>
<organism evidence="1 2">
    <name type="scientific">Geosporobacter ferrireducens</name>
    <dbReference type="NCBI Taxonomy" id="1424294"/>
    <lineage>
        <taxon>Bacteria</taxon>
        <taxon>Bacillati</taxon>
        <taxon>Bacillota</taxon>
        <taxon>Clostridia</taxon>
        <taxon>Peptostreptococcales</taxon>
        <taxon>Thermotaleaceae</taxon>
        <taxon>Geosporobacter</taxon>
    </lineage>
</organism>
<dbReference type="InterPro" id="IPR052022">
    <property type="entry name" value="26kDa_periplasmic_antigen"/>
</dbReference>
<dbReference type="KEGG" id="gfe:Gferi_25225"/>
<keyword evidence="2" id="KW-1185">Reference proteome</keyword>
<protein>
    <recommendedName>
        <fullName evidence="3">SIMPL domain-containing protein</fullName>
    </recommendedName>
</protein>
<dbReference type="Proteomes" id="UP000095743">
    <property type="component" value="Chromosome"/>
</dbReference>
<dbReference type="PANTHER" id="PTHR34387:SF1">
    <property type="entry name" value="PERIPLASMIC IMMUNOGENIC PROTEIN"/>
    <property type="match status" value="1"/>
</dbReference>